<dbReference type="Proteomes" id="UP000216024">
    <property type="component" value="Unassembled WGS sequence"/>
</dbReference>
<dbReference type="InterPro" id="IPR050861">
    <property type="entry name" value="Dihydroxyacetone_Kinase"/>
</dbReference>
<dbReference type="PANTHER" id="PTHR28629:SF4">
    <property type="entry name" value="TRIOKINASE_FMN CYCLASE"/>
    <property type="match status" value="1"/>
</dbReference>
<dbReference type="GO" id="GO:0005829">
    <property type="term" value="C:cytosol"/>
    <property type="evidence" value="ECO:0007669"/>
    <property type="project" value="TreeGrafter"/>
</dbReference>
<evidence type="ECO:0000256" key="2">
    <source>
        <dbReference type="ARBA" id="ARBA00004745"/>
    </source>
</evidence>
<keyword evidence="11" id="KW-1185">Reference proteome</keyword>
<dbReference type="GO" id="GO:0047324">
    <property type="term" value="F:phosphoenolpyruvate-glycerone phosphotransferase activity"/>
    <property type="evidence" value="ECO:0007669"/>
    <property type="project" value="UniProtKB-EC"/>
</dbReference>
<protein>
    <recommendedName>
        <fullName evidence="3">phosphoenolpyruvate--glycerone phosphotransferase</fullName>
        <ecNumber evidence="3">2.7.1.121</ecNumber>
    </recommendedName>
</protein>
<dbReference type="SMART" id="SM01120">
    <property type="entry name" value="Dak2"/>
    <property type="match status" value="1"/>
</dbReference>
<comment type="function">
    <text evidence="8">ADP-binding subunit of the dihydroxyacetone kinase, which is responsible for the phosphoenolpyruvate (PEP)-dependent phosphorylation of dihydroxyacetone. DhaL-ADP is converted to DhaL-ATP via a phosphoryl group transfer from DhaM and transmits it to dihydroxyacetone binds to DhaK.</text>
</comment>
<keyword evidence="5" id="KW-0418">Kinase</keyword>
<dbReference type="PANTHER" id="PTHR28629">
    <property type="entry name" value="TRIOKINASE/FMN CYCLASE"/>
    <property type="match status" value="1"/>
</dbReference>
<dbReference type="FunFam" id="1.25.40.340:FF:000002">
    <property type="entry name" value="Dihydroxyacetone kinase, L subunit"/>
    <property type="match status" value="1"/>
</dbReference>
<dbReference type="Pfam" id="PF02734">
    <property type="entry name" value="Dak2"/>
    <property type="match status" value="1"/>
</dbReference>
<gene>
    <name evidence="10" type="ORF">CCE28_07600</name>
</gene>
<dbReference type="InterPro" id="IPR036117">
    <property type="entry name" value="DhaL_dom_sf"/>
</dbReference>
<comment type="pathway">
    <text evidence="2">Polyol metabolism; glycerol degradation.</text>
</comment>
<proteinExistence type="predicted"/>
<evidence type="ECO:0000313" key="10">
    <source>
        <dbReference type="EMBL" id="PAB59812.1"/>
    </source>
</evidence>
<dbReference type="EMBL" id="NIBG01000005">
    <property type="protein sequence ID" value="PAB59812.1"/>
    <property type="molecule type" value="Genomic_DNA"/>
</dbReference>
<comment type="catalytic activity">
    <reaction evidence="1">
        <text>dihydroxyacetone + phosphoenolpyruvate = dihydroxyacetone phosphate + pyruvate</text>
        <dbReference type="Rhea" id="RHEA:18381"/>
        <dbReference type="ChEBI" id="CHEBI:15361"/>
        <dbReference type="ChEBI" id="CHEBI:16016"/>
        <dbReference type="ChEBI" id="CHEBI:57642"/>
        <dbReference type="ChEBI" id="CHEBI:58702"/>
        <dbReference type="EC" id="2.7.1.121"/>
    </reaction>
</comment>
<evidence type="ECO:0000256" key="4">
    <source>
        <dbReference type="ARBA" id="ARBA00022679"/>
    </source>
</evidence>
<organism evidence="10 11">
    <name type="scientific">Anaeromicrobium sediminis</name>
    <dbReference type="NCBI Taxonomy" id="1478221"/>
    <lineage>
        <taxon>Bacteria</taxon>
        <taxon>Bacillati</taxon>
        <taxon>Bacillota</taxon>
        <taxon>Clostridia</taxon>
        <taxon>Peptostreptococcales</taxon>
        <taxon>Thermotaleaceae</taxon>
        <taxon>Anaeromicrobium</taxon>
    </lineage>
</organism>
<accession>A0A267MK70</accession>
<keyword evidence="4" id="KW-0808">Transferase</keyword>
<reference evidence="10 11" key="1">
    <citation type="submission" date="2017-06" db="EMBL/GenBank/DDBJ databases">
        <title>Draft genome sequence of anaerobic fermentative bacterium Anaeromicrobium sediminis DY2726D isolated from West Pacific Ocean sediments.</title>
        <authorList>
            <person name="Zeng X."/>
        </authorList>
    </citation>
    <scope>NUCLEOTIDE SEQUENCE [LARGE SCALE GENOMIC DNA]</scope>
    <source>
        <strain evidence="10 11">DY2726D</strain>
    </source>
</reference>
<evidence type="ECO:0000256" key="8">
    <source>
        <dbReference type="ARBA" id="ARBA00055771"/>
    </source>
</evidence>
<comment type="subunit">
    <text evidence="7">Homodimer. The dihydroxyacetone kinase complex is composed of a homodimer of DhaM, a homodimer of DhaK and the subunit DhaL.</text>
</comment>
<evidence type="ECO:0000256" key="1">
    <source>
        <dbReference type="ARBA" id="ARBA00001113"/>
    </source>
</evidence>
<feature type="domain" description="DhaL" evidence="9">
    <location>
        <begin position="4"/>
        <end position="200"/>
    </location>
</feature>
<evidence type="ECO:0000256" key="6">
    <source>
        <dbReference type="ARBA" id="ARBA00022798"/>
    </source>
</evidence>
<dbReference type="OrthoDB" id="9800291at2"/>
<evidence type="ECO:0000259" key="9">
    <source>
        <dbReference type="PROSITE" id="PS51480"/>
    </source>
</evidence>
<dbReference type="InterPro" id="IPR004007">
    <property type="entry name" value="DhaL_dom"/>
</dbReference>
<dbReference type="PROSITE" id="PS51480">
    <property type="entry name" value="DHAL"/>
    <property type="match status" value="1"/>
</dbReference>
<dbReference type="AlphaFoldDB" id="A0A267MK70"/>
<evidence type="ECO:0000256" key="7">
    <source>
        <dbReference type="ARBA" id="ARBA00046577"/>
    </source>
</evidence>
<dbReference type="GO" id="GO:0004371">
    <property type="term" value="F:glycerone kinase activity"/>
    <property type="evidence" value="ECO:0007669"/>
    <property type="project" value="InterPro"/>
</dbReference>
<dbReference type="Gene3D" id="1.25.40.340">
    <property type="match status" value="1"/>
</dbReference>
<dbReference type="RefSeq" id="WP_095132603.1">
    <property type="nucleotide sequence ID" value="NZ_NIBG01000005.1"/>
</dbReference>
<name>A0A267MK70_9FIRM</name>
<sequence length="203" mass="22251">MNIHEFKKALSNSCEVLKENVDYLYQLDSATGDGDYGVTIGKIVKAIEETSKEDIKYYSDLFEQIGWNIMGVRSGSAGPLWASLFLGFSKGAGKKEELNLDDTKKLFQCGLDELNHILRVKVGDKTMMDSLIPAVEAILKEEESVFNALERGAKAAQNGADSTINLVAKYGRTKNLREKSLGYKDPGAVSIALFFEGLVIGLS</sequence>
<evidence type="ECO:0000256" key="5">
    <source>
        <dbReference type="ARBA" id="ARBA00022777"/>
    </source>
</evidence>
<dbReference type="SUPFAM" id="SSF101473">
    <property type="entry name" value="DhaL-like"/>
    <property type="match status" value="1"/>
</dbReference>
<dbReference type="EC" id="2.7.1.121" evidence="3"/>
<dbReference type="GO" id="GO:0019563">
    <property type="term" value="P:glycerol catabolic process"/>
    <property type="evidence" value="ECO:0007669"/>
    <property type="project" value="TreeGrafter"/>
</dbReference>
<keyword evidence="6" id="KW-0319">Glycerol metabolism</keyword>
<evidence type="ECO:0000256" key="3">
    <source>
        <dbReference type="ARBA" id="ARBA00012095"/>
    </source>
</evidence>
<evidence type="ECO:0000313" key="11">
    <source>
        <dbReference type="Proteomes" id="UP000216024"/>
    </source>
</evidence>
<comment type="caution">
    <text evidence="10">The sequence shown here is derived from an EMBL/GenBank/DDBJ whole genome shotgun (WGS) entry which is preliminary data.</text>
</comment>